<accession>A0A0J6XVD7</accession>
<name>A0A0J6XVD7_COCIT</name>
<evidence type="ECO:0000313" key="2">
    <source>
        <dbReference type="Proteomes" id="UP000054565"/>
    </source>
</evidence>
<evidence type="ECO:0000313" key="1">
    <source>
        <dbReference type="EMBL" id="KMP00126.1"/>
    </source>
</evidence>
<dbReference type="AlphaFoldDB" id="A0A0J6XVD7"/>
<sequence length="160" mass="18181">MQTNVEKLTAVGYDLFSTHVPILRIPHTLISFTRDHDNKAAATLAFQHCGFGEASDGIVSIVLGPLKVNVSTQEDSKKGKLLRWNMRVRMLRYRLRKHTSPGDLDILCERDHDLVEHGVTPDSYRLSEVPNVWLRHLRTVTPGFPLRLPMMISVGVLYTH</sequence>
<reference evidence="2" key="1">
    <citation type="journal article" date="2010" name="Genome Res.">
        <title>Population genomic sequencing of Coccidioides fungi reveals recent hybridization and transposon control.</title>
        <authorList>
            <person name="Neafsey D.E."/>
            <person name="Barker B.M."/>
            <person name="Sharpton T.J."/>
            <person name="Stajich J.E."/>
            <person name="Park D.J."/>
            <person name="Whiston E."/>
            <person name="Hung C.-Y."/>
            <person name="McMahan C."/>
            <person name="White J."/>
            <person name="Sykes S."/>
            <person name="Heiman D."/>
            <person name="Young S."/>
            <person name="Zeng Q."/>
            <person name="Abouelleil A."/>
            <person name="Aftuck L."/>
            <person name="Bessette D."/>
            <person name="Brown A."/>
            <person name="FitzGerald M."/>
            <person name="Lui A."/>
            <person name="Macdonald J.P."/>
            <person name="Priest M."/>
            <person name="Orbach M.J."/>
            <person name="Galgiani J.N."/>
            <person name="Kirkland T.N."/>
            <person name="Cole G.T."/>
            <person name="Birren B.W."/>
            <person name="Henn M.R."/>
            <person name="Taylor J.W."/>
            <person name="Rounsley S.D."/>
        </authorList>
    </citation>
    <scope>NUCLEOTIDE SEQUENCE [LARGE SCALE GENOMIC DNA]</scope>
    <source>
        <strain evidence="2">RMSCC 2394</strain>
    </source>
</reference>
<gene>
    <name evidence="1" type="ORF">CIRG_00268</name>
</gene>
<organism evidence="1 2">
    <name type="scientific">Coccidioides immitis RMSCC 2394</name>
    <dbReference type="NCBI Taxonomy" id="404692"/>
    <lineage>
        <taxon>Eukaryota</taxon>
        <taxon>Fungi</taxon>
        <taxon>Dikarya</taxon>
        <taxon>Ascomycota</taxon>
        <taxon>Pezizomycotina</taxon>
        <taxon>Eurotiomycetes</taxon>
        <taxon>Eurotiomycetidae</taxon>
        <taxon>Onygenales</taxon>
        <taxon>Onygenaceae</taxon>
        <taxon>Coccidioides</taxon>
    </lineage>
</organism>
<dbReference type="Proteomes" id="UP000054565">
    <property type="component" value="Unassembled WGS sequence"/>
</dbReference>
<proteinExistence type="predicted"/>
<protein>
    <submittedName>
        <fullName evidence="1">Uncharacterized protein</fullName>
    </submittedName>
</protein>
<dbReference type="EMBL" id="DS028093">
    <property type="protein sequence ID" value="KMP00126.1"/>
    <property type="molecule type" value="Genomic_DNA"/>
</dbReference>